<sequence length="152" mass="17317">MALRNCLHPVGFELETLKGSKPQGSSQLPASQKSLLFLKYEELTKDTLFYVRKLAKFMGKLFSRDEEGEGLPERIVKLCSFDNLSNLEVIKNGQDRPISSLQIDNSAYFRKGNPGDWKNHLTDNMIERMDHNTKEKLRGSNFEFGVSTITNS</sequence>
<accession>A0ABQ7VRN1</accession>
<dbReference type="PANTHER" id="PTHR11783">
    <property type="entry name" value="SULFOTRANSFERASE SULT"/>
    <property type="match status" value="1"/>
</dbReference>
<keyword evidence="6" id="KW-1185">Reference proteome</keyword>
<comment type="similarity">
    <text evidence="1 3">Belongs to the sulfotransferase 1 family.</text>
</comment>
<keyword evidence="2 3" id="KW-0808">Transferase</keyword>
<dbReference type="InterPro" id="IPR027417">
    <property type="entry name" value="P-loop_NTPase"/>
</dbReference>
<evidence type="ECO:0000259" key="4">
    <source>
        <dbReference type="Pfam" id="PF00685"/>
    </source>
</evidence>
<dbReference type="EC" id="2.8.2.-" evidence="3"/>
<evidence type="ECO:0000313" key="6">
    <source>
        <dbReference type="Proteomes" id="UP000826656"/>
    </source>
</evidence>
<dbReference type="Proteomes" id="UP000826656">
    <property type="component" value="Unassembled WGS sequence"/>
</dbReference>
<evidence type="ECO:0000256" key="2">
    <source>
        <dbReference type="ARBA" id="ARBA00022679"/>
    </source>
</evidence>
<comment type="caution">
    <text evidence="5">The sequence shown here is derived from an EMBL/GenBank/DDBJ whole genome shotgun (WGS) entry which is preliminary data.</text>
</comment>
<feature type="domain" description="Sulfotransferase" evidence="4">
    <location>
        <begin position="32"/>
        <end position="140"/>
    </location>
</feature>
<reference evidence="5 6" key="1">
    <citation type="journal article" date="2021" name="bioRxiv">
        <title>Chromosome-scale and haplotype-resolved genome assembly of a tetraploid potato cultivar.</title>
        <authorList>
            <person name="Sun H."/>
            <person name="Jiao W.-B."/>
            <person name="Krause K."/>
            <person name="Campoy J.A."/>
            <person name="Goel M."/>
            <person name="Folz-Donahue K."/>
            <person name="Kukat C."/>
            <person name="Huettel B."/>
            <person name="Schneeberger K."/>
        </authorList>
    </citation>
    <scope>NUCLEOTIDE SEQUENCE [LARGE SCALE GENOMIC DNA]</scope>
    <source>
        <strain evidence="5">SolTubOtavaFocal</strain>
        <tissue evidence="5">Leaves</tissue>
    </source>
</reference>
<name>A0ABQ7VRN1_SOLTU</name>
<protein>
    <recommendedName>
        <fullName evidence="3">Sulfotransferase</fullName>
        <ecNumber evidence="3">2.8.2.-</ecNumber>
    </recommendedName>
</protein>
<dbReference type="InterPro" id="IPR000863">
    <property type="entry name" value="Sulfotransferase_dom"/>
</dbReference>
<proteinExistence type="inferred from homology"/>
<dbReference type="Gene3D" id="3.40.50.300">
    <property type="entry name" value="P-loop containing nucleotide triphosphate hydrolases"/>
    <property type="match status" value="1"/>
</dbReference>
<dbReference type="EMBL" id="JAIVGD010000011">
    <property type="protein sequence ID" value="KAH0770533.1"/>
    <property type="molecule type" value="Genomic_DNA"/>
</dbReference>
<dbReference type="Pfam" id="PF00685">
    <property type="entry name" value="Sulfotransfer_1"/>
    <property type="match status" value="1"/>
</dbReference>
<dbReference type="SUPFAM" id="SSF52540">
    <property type="entry name" value="P-loop containing nucleoside triphosphate hydrolases"/>
    <property type="match status" value="1"/>
</dbReference>
<evidence type="ECO:0000313" key="5">
    <source>
        <dbReference type="EMBL" id="KAH0770533.1"/>
    </source>
</evidence>
<evidence type="ECO:0000256" key="3">
    <source>
        <dbReference type="RuleBase" id="RU361155"/>
    </source>
</evidence>
<evidence type="ECO:0000256" key="1">
    <source>
        <dbReference type="ARBA" id="ARBA00005771"/>
    </source>
</evidence>
<organism evidence="5 6">
    <name type="scientific">Solanum tuberosum</name>
    <name type="common">Potato</name>
    <dbReference type="NCBI Taxonomy" id="4113"/>
    <lineage>
        <taxon>Eukaryota</taxon>
        <taxon>Viridiplantae</taxon>
        <taxon>Streptophyta</taxon>
        <taxon>Embryophyta</taxon>
        <taxon>Tracheophyta</taxon>
        <taxon>Spermatophyta</taxon>
        <taxon>Magnoliopsida</taxon>
        <taxon>eudicotyledons</taxon>
        <taxon>Gunneridae</taxon>
        <taxon>Pentapetalae</taxon>
        <taxon>asterids</taxon>
        <taxon>lamiids</taxon>
        <taxon>Solanales</taxon>
        <taxon>Solanaceae</taxon>
        <taxon>Solanoideae</taxon>
        <taxon>Solaneae</taxon>
        <taxon>Solanum</taxon>
    </lineage>
</organism>
<gene>
    <name evidence="5" type="ORF">KY290_014514</name>
</gene>